<feature type="transmembrane region" description="Helical" evidence="10">
    <location>
        <begin position="119"/>
        <end position="140"/>
    </location>
</feature>
<keyword evidence="10" id="KW-0812">Transmembrane</keyword>
<keyword evidence="5" id="KW-0547">Nucleotide-binding</keyword>
<evidence type="ECO:0000256" key="6">
    <source>
        <dbReference type="ARBA" id="ARBA00022777"/>
    </source>
</evidence>
<feature type="compositionally biased region" description="Low complexity" evidence="9">
    <location>
        <begin position="35"/>
        <end position="74"/>
    </location>
</feature>
<dbReference type="SMART" id="SM00387">
    <property type="entry name" value="HATPase_c"/>
    <property type="match status" value="1"/>
</dbReference>
<dbReference type="PANTHER" id="PTHR24421:SF10">
    <property type="entry name" value="NITRATE_NITRITE SENSOR PROTEIN NARQ"/>
    <property type="match status" value="1"/>
</dbReference>
<dbReference type="EC" id="2.7.13.3" evidence="2"/>
<evidence type="ECO:0000256" key="10">
    <source>
        <dbReference type="SAM" id="Phobius"/>
    </source>
</evidence>
<feature type="transmembrane region" description="Helical" evidence="10">
    <location>
        <begin position="212"/>
        <end position="234"/>
    </location>
</feature>
<dbReference type="Gene3D" id="1.20.5.1930">
    <property type="match status" value="1"/>
</dbReference>
<gene>
    <name evidence="12" type="ORF">GCM10020369_59320</name>
</gene>
<keyword evidence="3" id="KW-0597">Phosphoprotein</keyword>
<feature type="domain" description="Histidine kinase/HSP90-like ATPase" evidence="11">
    <location>
        <begin position="628"/>
        <end position="725"/>
    </location>
</feature>
<dbReference type="InterPro" id="IPR011712">
    <property type="entry name" value="Sig_transdc_His_kin_sub3_dim/P"/>
</dbReference>
<keyword evidence="10" id="KW-1133">Transmembrane helix</keyword>
<feature type="compositionally biased region" description="Polar residues" evidence="9">
    <location>
        <begin position="1"/>
        <end position="16"/>
    </location>
</feature>
<evidence type="ECO:0000256" key="7">
    <source>
        <dbReference type="ARBA" id="ARBA00022840"/>
    </source>
</evidence>
<keyword evidence="13" id="KW-1185">Reference proteome</keyword>
<feature type="transmembrane region" description="Helical" evidence="10">
    <location>
        <begin position="90"/>
        <end position="113"/>
    </location>
</feature>
<evidence type="ECO:0000256" key="9">
    <source>
        <dbReference type="SAM" id="MobiDB-lite"/>
    </source>
</evidence>
<evidence type="ECO:0000313" key="12">
    <source>
        <dbReference type="EMBL" id="GAA3393509.1"/>
    </source>
</evidence>
<comment type="caution">
    <text evidence="12">The sequence shown here is derived from an EMBL/GenBank/DDBJ whole genome shotgun (WGS) entry which is preliminary data.</text>
</comment>
<feature type="transmembrane region" description="Helical" evidence="10">
    <location>
        <begin position="187"/>
        <end position="205"/>
    </location>
</feature>
<evidence type="ECO:0000256" key="1">
    <source>
        <dbReference type="ARBA" id="ARBA00000085"/>
    </source>
</evidence>
<keyword evidence="6" id="KW-0418">Kinase</keyword>
<dbReference type="Proteomes" id="UP001501676">
    <property type="component" value="Unassembled WGS sequence"/>
</dbReference>
<dbReference type="Gene3D" id="3.30.565.10">
    <property type="entry name" value="Histidine kinase-like ATPase, C-terminal domain"/>
    <property type="match status" value="1"/>
</dbReference>
<sequence length="726" mass="75462">MKRTTTSPQSAPTSHNGGAGAFAVPPDGAPTRPVQAAATQLAAAPGRPNGGAAAPGRLNGGAAAPGRPNDGAAASGLPATPPNDGLPRTAATIAVVSWLITGVAIVVLIASRPPVTDNLWFFLVDVAVAAIYGTVAGLTLSRRRHPVPWLVAVMAIGGALAAFGYAYESLAEHRPLPAMAVLSYLQTLAWVPGTLASFLVVPWLIRDHRLGWTARAGIVAGALATAGFVGVQLLNMLVPFMAAAAVVVTVGLVTAAEVTWRWRRGPVDERIGLGWLAIGTAVMALSFLPLALYGLVELPIWVTPVLHLVAQAVFPAAILVSVLRQRMWGLDLAISRTVLGGLLTVGLVVLYTAVTAVLTRFLPGDGIAQIVAAAVVAVAVQPSRLWLQRYVRRLVYGDAAEPERAVRRLGRHLGGAQSAEELLSGLVESVGHALRLESVTLEVEGVRAAAWGIPTSPATVVPLRHRGDEVGVLGVTAPPGEALDARALRSLDELVSVVAAGVVLARASQDLADARQRLTSVRLEERRVIRRELHDGLGPSLAGIRLGLQGAQNLIGRDPHAAGTLLAALQDELDGRVNDVRTLSRSLLPPILDELGLEPALVELSARHREGGLDVRVRCDGTEGLVPHLATAVYGIVVEAVMNVARHAGASRCDVEVAVGELPDVAQQGVWVVVEDDGTGFRADAVAGVGTQSMRERAEEQGGALEIGPAAAGGTRVAAVLPMVPQ</sequence>
<organism evidence="12 13">
    <name type="scientific">Cryptosporangium minutisporangium</name>
    <dbReference type="NCBI Taxonomy" id="113569"/>
    <lineage>
        <taxon>Bacteria</taxon>
        <taxon>Bacillati</taxon>
        <taxon>Actinomycetota</taxon>
        <taxon>Actinomycetes</taxon>
        <taxon>Cryptosporangiales</taxon>
        <taxon>Cryptosporangiaceae</taxon>
        <taxon>Cryptosporangium</taxon>
    </lineage>
</organism>
<dbReference type="RefSeq" id="WP_345731544.1">
    <property type="nucleotide sequence ID" value="NZ_BAAAYN010000043.1"/>
</dbReference>
<feature type="transmembrane region" description="Helical" evidence="10">
    <location>
        <begin position="240"/>
        <end position="260"/>
    </location>
</feature>
<keyword evidence="4" id="KW-0808">Transferase</keyword>
<comment type="catalytic activity">
    <reaction evidence="1">
        <text>ATP + protein L-histidine = ADP + protein N-phospho-L-histidine.</text>
        <dbReference type="EC" id="2.7.13.3"/>
    </reaction>
</comment>
<evidence type="ECO:0000256" key="8">
    <source>
        <dbReference type="ARBA" id="ARBA00023012"/>
    </source>
</evidence>
<keyword evidence="10" id="KW-0472">Membrane</keyword>
<proteinExistence type="predicted"/>
<dbReference type="InterPro" id="IPR036890">
    <property type="entry name" value="HATPase_C_sf"/>
</dbReference>
<name>A0ABP6T6E4_9ACTN</name>
<reference evidence="13" key="1">
    <citation type="journal article" date="2019" name="Int. J. Syst. Evol. Microbiol.">
        <title>The Global Catalogue of Microorganisms (GCM) 10K type strain sequencing project: providing services to taxonomists for standard genome sequencing and annotation.</title>
        <authorList>
            <consortium name="The Broad Institute Genomics Platform"/>
            <consortium name="The Broad Institute Genome Sequencing Center for Infectious Disease"/>
            <person name="Wu L."/>
            <person name="Ma J."/>
        </authorList>
    </citation>
    <scope>NUCLEOTIDE SEQUENCE [LARGE SCALE GENOMIC DNA]</scope>
    <source>
        <strain evidence="13">JCM 9458</strain>
    </source>
</reference>
<dbReference type="Pfam" id="PF07730">
    <property type="entry name" value="HisKA_3"/>
    <property type="match status" value="1"/>
</dbReference>
<dbReference type="InterPro" id="IPR050482">
    <property type="entry name" value="Sensor_HK_TwoCompSys"/>
</dbReference>
<dbReference type="InterPro" id="IPR003594">
    <property type="entry name" value="HATPase_dom"/>
</dbReference>
<dbReference type="CDD" id="cd16917">
    <property type="entry name" value="HATPase_UhpB-NarQ-NarX-like"/>
    <property type="match status" value="1"/>
</dbReference>
<evidence type="ECO:0000259" key="11">
    <source>
        <dbReference type="SMART" id="SM00387"/>
    </source>
</evidence>
<evidence type="ECO:0000313" key="13">
    <source>
        <dbReference type="Proteomes" id="UP001501676"/>
    </source>
</evidence>
<feature type="transmembrane region" description="Helical" evidence="10">
    <location>
        <begin position="272"/>
        <end position="295"/>
    </location>
</feature>
<evidence type="ECO:0000256" key="5">
    <source>
        <dbReference type="ARBA" id="ARBA00022741"/>
    </source>
</evidence>
<keyword evidence="8" id="KW-0902">Two-component regulatory system</keyword>
<dbReference type="EMBL" id="BAAAYN010000043">
    <property type="protein sequence ID" value="GAA3393509.1"/>
    <property type="molecule type" value="Genomic_DNA"/>
</dbReference>
<dbReference type="Pfam" id="PF02518">
    <property type="entry name" value="HATPase_c"/>
    <property type="match status" value="1"/>
</dbReference>
<evidence type="ECO:0000256" key="2">
    <source>
        <dbReference type="ARBA" id="ARBA00012438"/>
    </source>
</evidence>
<dbReference type="SUPFAM" id="SSF55874">
    <property type="entry name" value="ATPase domain of HSP90 chaperone/DNA topoisomerase II/histidine kinase"/>
    <property type="match status" value="1"/>
</dbReference>
<keyword evidence="7" id="KW-0067">ATP-binding</keyword>
<evidence type="ECO:0000256" key="4">
    <source>
        <dbReference type="ARBA" id="ARBA00022679"/>
    </source>
</evidence>
<protein>
    <recommendedName>
        <fullName evidence="2">histidine kinase</fullName>
        <ecNumber evidence="2">2.7.13.3</ecNumber>
    </recommendedName>
</protein>
<evidence type="ECO:0000256" key="3">
    <source>
        <dbReference type="ARBA" id="ARBA00022553"/>
    </source>
</evidence>
<accession>A0ABP6T6E4</accession>
<feature type="transmembrane region" description="Helical" evidence="10">
    <location>
        <begin position="334"/>
        <end position="354"/>
    </location>
</feature>
<feature type="transmembrane region" description="Helical" evidence="10">
    <location>
        <begin position="301"/>
        <end position="322"/>
    </location>
</feature>
<feature type="region of interest" description="Disordered" evidence="9">
    <location>
        <begin position="1"/>
        <end position="84"/>
    </location>
</feature>
<dbReference type="PANTHER" id="PTHR24421">
    <property type="entry name" value="NITRATE/NITRITE SENSOR PROTEIN NARX-RELATED"/>
    <property type="match status" value="1"/>
</dbReference>
<feature type="transmembrane region" description="Helical" evidence="10">
    <location>
        <begin position="147"/>
        <end position="167"/>
    </location>
</feature>